<evidence type="ECO:0000256" key="13">
    <source>
        <dbReference type="HAMAP-Rule" id="MF_00041"/>
    </source>
</evidence>
<dbReference type="EMBL" id="CP025198">
    <property type="protein sequence ID" value="AXE39623.1"/>
    <property type="molecule type" value="Genomic_DNA"/>
</dbReference>
<dbReference type="SUPFAM" id="SSF47323">
    <property type="entry name" value="Anticodon-binding domain of a subclass of class I aminoacyl-tRNA synthetases"/>
    <property type="match status" value="1"/>
</dbReference>
<comment type="subunit">
    <text evidence="3 13">Monomer.</text>
</comment>
<feature type="binding site" evidence="13">
    <location>
        <position position="43"/>
    </location>
    <ligand>
        <name>Zn(2+)</name>
        <dbReference type="ChEBI" id="CHEBI:29105"/>
    </ligand>
</feature>
<dbReference type="AlphaFoldDB" id="A0A344UWH5"/>
<dbReference type="GO" id="GO:0004817">
    <property type="term" value="F:cysteine-tRNA ligase activity"/>
    <property type="evidence" value="ECO:0007669"/>
    <property type="project" value="UniProtKB-UniRule"/>
</dbReference>
<dbReference type="SMART" id="SM00840">
    <property type="entry name" value="DALR_2"/>
    <property type="match status" value="1"/>
</dbReference>
<dbReference type="Pfam" id="PF01406">
    <property type="entry name" value="tRNA-synt_1e"/>
    <property type="match status" value="1"/>
</dbReference>
<evidence type="ECO:0000256" key="6">
    <source>
        <dbReference type="ARBA" id="ARBA00022723"/>
    </source>
</evidence>
<evidence type="ECO:0000256" key="1">
    <source>
        <dbReference type="ARBA" id="ARBA00004496"/>
    </source>
</evidence>
<keyword evidence="10 13" id="KW-0648">Protein biosynthesis</keyword>
<dbReference type="EC" id="6.1.1.16" evidence="13"/>
<dbReference type="InterPro" id="IPR015273">
    <property type="entry name" value="Cys-tRNA-synt_Ia_DALR"/>
</dbReference>
<comment type="catalytic activity">
    <reaction evidence="12 13">
        <text>tRNA(Cys) + L-cysteine + ATP = L-cysteinyl-tRNA(Cys) + AMP + diphosphate</text>
        <dbReference type="Rhea" id="RHEA:17773"/>
        <dbReference type="Rhea" id="RHEA-COMP:9661"/>
        <dbReference type="Rhea" id="RHEA-COMP:9679"/>
        <dbReference type="ChEBI" id="CHEBI:30616"/>
        <dbReference type="ChEBI" id="CHEBI:33019"/>
        <dbReference type="ChEBI" id="CHEBI:35235"/>
        <dbReference type="ChEBI" id="CHEBI:78442"/>
        <dbReference type="ChEBI" id="CHEBI:78517"/>
        <dbReference type="ChEBI" id="CHEBI:456215"/>
        <dbReference type="EC" id="6.1.1.16"/>
    </reaction>
</comment>
<proteinExistence type="inferred from homology"/>
<comment type="subcellular location">
    <subcellularLocation>
        <location evidence="1 13">Cytoplasm</location>
    </subcellularLocation>
</comment>
<dbReference type="InterPro" id="IPR024909">
    <property type="entry name" value="Cys-tRNA/MSH_ligase"/>
</dbReference>
<dbReference type="FunFam" id="3.40.50.620:FF:000068">
    <property type="entry name" value="Cysteine--tRNA ligase"/>
    <property type="match status" value="1"/>
</dbReference>
<evidence type="ECO:0000259" key="14">
    <source>
        <dbReference type="SMART" id="SM00840"/>
    </source>
</evidence>
<feature type="binding site" evidence="13">
    <location>
        <position position="257"/>
    </location>
    <ligand>
        <name>Zn(2+)</name>
        <dbReference type="ChEBI" id="CHEBI:29105"/>
    </ligand>
</feature>
<feature type="domain" description="Cysteinyl-tRNA synthetase class Ia DALR" evidence="14">
    <location>
        <begin position="371"/>
        <end position="432"/>
    </location>
</feature>
<evidence type="ECO:0000256" key="10">
    <source>
        <dbReference type="ARBA" id="ARBA00022917"/>
    </source>
</evidence>
<dbReference type="InterPro" id="IPR056411">
    <property type="entry name" value="CysS_C"/>
</dbReference>
<organism evidence="15 16">
    <name type="scientific">Acidipropionibacterium virtanenii</name>
    <dbReference type="NCBI Taxonomy" id="2057246"/>
    <lineage>
        <taxon>Bacteria</taxon>
        <taxon>Bacillati</taxon>
        <taxon>Actinomycetota</taxon>
        <taxon>Actinomycetes</taxon>
        <taxon>Propionibacteriales</taxon>
        <taxon>Propionibacteriaceae</taxon>
        <taxon>Acidipropionibacterium</taxon>
    </lineage>
</organism>
<dbReference type="GO" id="GO:0006423">
    <property type="term" value="P:cysteinyl-tRNA aminoacylation"/>
    <property type="evidence" value="ECO:0007669"/>
    <property type="project" value="UniProtKB-UniRule"/>
</dbReference>
<reference evidence="15 16" key="1">
    <citation type="submission" date="2017-12" db="EMBL/GenBank/DDBJ databases">
        <title>The whole genome sequence of the Acidipropionibacterium virtanenii sp. nov. type strain JS278.</title>
        <authorList>
            <person name="Laine P."/>
            <person name="Deptula P."/>
            <person name="Varmanen P."/>
            <person name="Auvinen P."/>
        </authorList>
    </citation>
    <scope>NUCLEOTIDE SEQUENCE [LARGE SCALE GENOMIC DNA]</scope>
    <source>
        <strain evidence="15 16">JS278</strain>
    </source>
</reference>
<evidence type="ECO:0000256" key="3">
    <source>
        <dbReference type="ARBA" id="ARBA00011245"/>
    </source>
</evidence>
<keyword evidence="4 13" id="KW-0963">Cytoplasm</keyword>
<keyword evidence="9 13" id="KW-0067">ATP-binding</keyword>
<dbReference type="GO" id="GO:0005829">
    <property type="term" value="C:cytosol"/>
    <property type="evidence" value="ECO:0007669"/>
    <property type="project" value="TreeGrafter"/>
</dbReference>
<keyword evidence="8 13" id="KW-0862">Zinc</keyword>
<name>A0A344UWH5_9ACTN</name>
<dbReference type="KEGG" id="acij:JS278_02485"/>
<evidence type="ECO:0000313" key="16">
    <source>
        <dbReference type="Proteomes" id="UP000251995"/>
    </source>
</evidence>
<dbReference type="SUPFAM" id="SSF52374">
    <property type="entry name" value="Nucleotidylyl transferase"/>
    <property type="match status" value="1"/>
</dbReference>
<dbReference type="GO" id="GO:0008270">
    <property type="term" value="F:zinc ion binding"/>
    <property type="evidence" value="ECO:0007669"/>
    <property type="project" value="UniProtKB-UniRule"/>
</dbReference>
<feature type="short sequence motif" description="'KMSKS' region" evidence="13">
    <location>
        <begin position="284"/>
        <end position="288"/>
    </location>
</feature>
<feature type="binding site" evidence="13">
    <location>
        <position position="253"/>
    </location>
    <ligand>
        <name>Zn(2+)</name>
        <dbReference type="ChEBI" id="CHEBI:29105"/>
    </ligand>
</feature>
<dbReference type="InterPro" id="IPR032678">
    <property type="entry name" value="tRNA-synt_1_cat_dom"/>
</dbReference>
<feature type="binding site" evidence="13">
    <location>
        <position position="228"/>
    </location>
    <ligand>
        <name>Zn(2+)</name>
        <dbReference type="ChEBI" id="CHEBI:29105"/>
    </ligand>
</feature>
<evidence type="ECO:0000313" key="15">
    <source>
        <dbReference type="EMBL" id="AXE39623.1"/>
    </source>
</evidence>
<evidence type="ECO:0000256" key="12">
    <source>
        <dbReference type="ARBA" id="ARBA00047398"/>
    </source>
</evidence>
<dbReference type="PANTHER" id="PTHR10890">
    <property type="entry name" value="CYSTEINYL-TRNA SYNTHETASE"/>
    <property type="match status" value="1"/>
</dbReference>
<dbReference type="InterPro" id="IPR009080">
    <property type="entry name" value="tRNAsynth_Ia_anticodon-bd"/>
</dbReference>
<comment type="cofactor">
    <cofactor evidence="13">
        <name>Zn(2+)</name>
        <dbReference type="ChEBI" id="CHEBI:29105"/>
    </cofactor>
    <text evidence="13">Binds 1 zinc ion per subunit.</text>
</comment>
<evidence type="ECO:0000256" key="4">
    <source>
        <dbReference type="ARBA" id="ARBA00022490"/>
    </source>
</evidence>
<evidence type="ECO:0000256" key="5">
    <source>
        <dbReference type="ARBA" id="ARBA00022598"/>
    </source>
</evidence>
<dbReference type="Gene3D" id="1.20.120.1910">
    <property type="entry name" value="Cysteine-tRNA ligase, C-terminal anti-codon recognition domain"/>
    <property type="match status" value="1"/>
</dbReference>
<dbReference type="CDD" id="cd00672">
    <property type="entry name" value="CysRS_core"/>
    <property type="match status" value="1"/>
</dbReference>
<dbReference type="InterPro" id="IPR014729">
    <property type="entry name" value="Rossmann-like_a/b/a_fold"/>
</dbReference>
<evidence type="ECO:0000256" key="8">
    <source>
        <dbReference type="ARBA" id="ARBA00022833"/>
    </source>
</evidence>
<keyword evidence="7 13" id="KW-0547">Nucleotide-binding</keyword>
<comment type="similarity">
    <text evidence="2 13">Belongs to the class-I aminoacyl-tRNA synthetase family.</text>
</comment>
<keyword evidence="5 13" id="KW-0436">Ligase</keyword>
<dbReference type="Gene3D" id="3.40.50.620">
    <property type="entry name" value="HUPs"/>
    <property type="match status" value="1"/>
</dbReference>
<keyword evidence="11 13" id="KW-0030">Aminoacyl-tRNA synthetase</keyword>
<evidence type="ECO:0000256" key="2">
    <source>
        <dbReference type="ARBA" id="ARBA00005594"/>
    </source>
</evidence>
<dbReference type="PANTHER" id="PTHR10890:SF30">
    <property type="entry name" value="CYSTEINE--TRNA LIGASE"/>
    <property type="match status" value="1"/>
</dbReference>
<evidence type="ECO:0000256" key="7">
    <source>
        <dbReference type="ARBA" id="ARBA00022741"/>
    </source>
</evidence>
<dbReference type="Pfam" id="PF09190">
    <property type="entry name" value="DALR_2"/>
    <property type="match status" value="1"/>
</dbReference>
<feature type="short sequence motif" description="'HIGH' region" evidence="13">
    <location>
        <begin position="45"/>
        <end position="55"/>
    </location>
</feature>
<dbReference type="GO" id="GO:0005524">
    <property type="term" value="F:ATP binding"/>
    <property type="evidence" value="ECO:0007669"/>
    <property type="project" value="UniProtKB-UniRule"/>
</dbReference>
<evidence type="ECO:0000256" key="9">
    <source>
        <dbReference type="ARBA" id="ARBA00022840"/>
    </source>
</evidence>
<sequence>MVNAVGRGAGRLSPVTFQLYNTASRQIETFVPLTPGKVTIYHCGMTVQSSPHLGHIRKEVVFDVLRRWLEHSGYDITVVANVTDVDDKILNKSAAQGVPWWALAYHFETELHAAYHALGCRPPTYEPRATGHIPEMIELIAILIERGHAYPAADGSGDVYFDVRSWPRYGELSGMKVDEMAPAEDSDPRGKHDPRDFALWKGHKGSEPLTASWNTPWGRGRPGWHLECSAMAGKYLGDAFDIHGGGIDLRFPHHENELAQSAAAGRPFAHYWMHNAWVTMAGEKMSKSLGNTARVTEVTRDHDPRAVRYFLLAPHYRSTIEFSPADEQTLGSLDEAEKAVERIDGFLRRAVELVGPAVDDVDPSPTAEEQAFAAAMDDDLGTPTAVAALFDAIGAGNRAIASGDAGAAAVSLAAVRRMLDVLGLDPDGPEWIDAPGSAEDKLEPVVDGLVQAMLAQRQEARARKDWATADAIRDTLSGLGLTIEDTPAGARWSLS</sequence>
<dbReference type="Proteomes" id="UP000251995">
    <property type="component" value="Chromosome"/>
</dbReference>
<dbReference type="PRINTS" id="PR00983">
    <property type="entry name" value="TRNASYNTHCYS"/>
</dbReference>
<dbReference type="InterPro" id="IPR015803">
    <property type="entry name" value="Cys-tRNA-ligase"/>
</dbReference>
<accession>A0A344UWH5</accession>
<protein>
    <recommendedName>
        <fullName evidence="13">Cysteine--tRNA ligase</fullName>
        <ecNumber evidence="13">6.1.1.16</ecNumber>
    </recommendedName>
    <alternativeName>
        <fullName evidence="13">Cysteinyl-tRNA synthetase</fullName>
        <shortName evidence="13">CysRS</shortName>
    </alternativeName>
</protein>
<gene>
    <name evidence="13 15" type="primary">cysS</name>
    <name evidence="15" type="ORF">JS278_02485</name>
</gene>
<keyword evidence="16" id="KW-1185">Reference proteome</keyword>
<feature type="binding site" evidence="13">
    <location>
        <position position="287"/>
    </location>
    <ligand>
        <name>ATP</name>
        <dbReference type="ChEBI" id="CHEBI:30616"/>
    </ligand>
</feature>
<dbReference type="HAMAP" id="MF_00041">
    <property type="entry name" value="Cys_tRNA_synth"/>
    <property type="match status" value="1"/>
</dbReference>
<keyword evidence="6 13" id="KW-0479">Metal-binding</keyword>
<dbReference type="Pfam" id="PF23493">
    <property type="entry name" value="CysS_C"/>
    <property type="match status" value="1"/>
</dbReference>
<evidence type="ECO:0000256" key="11">
    <source>
        <dbReference type="ARBA" id="ARBA00023146"/>
    </source>
</evidence>
<dbReference type="NCBIfam" id="TIGR00435">
    <property type="entry name" value="cysS"/>
    <property type="match status" value="1"/>
</dbReference>